<name>A0A381P7K1_9ZZZZ</name>
<evidence type="ECO:0000313" key="1">
    <source>
        <dbReference type="EMBL" id="SUZ61613.1"/>
    </source>
</evidence>
<organism evidence="1">
    <name type="scientific">marine metagenome</name>
    <dbReference type="NCBI Taxonomy" id="408172"/>
    <lineage>
        <taxon>unclassified sequences</taxon>
        <taxon>metagenomes</taxon>
        <taxon>ecological metagenomes</taxon>
    </lineage>
</organism>
<accession>A0A381P7K1</accession>
<protein>
    <submittedName>
        <fullName evidence="1">Uncharacterized protein</fullName>
    </submittedName>
</protein>
<gene>
    <name evidence="1" type="ORF">METZ01_LOCUS14467</name>
</gene>
<proteinExistence type="predicted"/>
<dbReference type="AlphaFoldDB" id="A0A381P7K1"/>
<reference evidence="1" key="1">
    <citation type="submission" date="2018-05" db="EMBL/GenBank/DDBJ databases">
        <authorList>
            <person name="Lanie J.A."/>
            <person name="Ng W.-L."/>
            <person name="Kazmierczak K.M."/>
            <person name="Andrzejewski T.M."/>
            <person name="Davidsen T.M."/>
            <person name="Wayne K.J."/>
            <person name="Tettelin H."/>
            <person name="Glass J.I."/>
            <person name="Rusch D."/>
            <person name="Podicherti R."/>
            <person name="Tsui H.-C.T."/>
            <person name="Winkler M.E."/>
        </authorList>
    </citation>
    <scope>NUCLEOTIDE SEQUENCE</scope>
</reference>
<dbReference type="EMBL" id="UINC01000815">
    <property type="protein sequence ID" value="SUZ61613.1"/>
    <property type="molecule type" value="Genomic_DNA"/>
</dbReference>
<feature type="non-terminal residue" evidence="1">
    <location>
        <position position="1"/>
    </location>
</feature>
<sequence length="22" mass="2346">VAFSKPVDPDEFAQAVARATLL</sequence>